<evidence type="ECO:0000256" key="5">
    <source>
        <dbReference type="ARBA" id="ARBA00022723"/>
    </source>
</evidence>
<dbReference type="InterPro" id="IPR006098">
    <property type="entry name" value="MMCoA_mutase_a_cat"/>
</dbReference>
<dbReference type="Gene3D" id="3.40.50.280">
    <property type="entry name" value="Cobalamin-binding domain"/>
    <property type="match status" value="1"/>
</dbReference>
<dbReference type="InterPro" id="IPR016176">
    <property type="entry name" value="Cbl-dep_enz_cat"/>
</dbReference>
<evidence type="ECO:0000256" key="7">
    <source>
        <dbReference type="ARBA" id="ARBA00023285"/>
    </source>
</evidence>
<feature type="domain" description="B12-binding" evidence="9">
    <location>
        <begin position="565"/>
        <end position="694"/>
    </location>
</feature>
<keyword evidence="7" id="KW-0170">Cobalt</keyword>
<keyword evidence="4" id="KW-0846">Cobalamin</keyword>
<reference evidence="11" key="1">
    <citation type="journal article" date="2019" name="Int. J. Syst. Evol. Microbiol.">
        <title>The Global Catalogue of Microorganisms (GCM) 10K type strain sequencing project: providing services to taxonomists for standard genome sequencing and annotation.</title>
        <authorList>
            <consortium name="The Broad Institute Genomics Platform"/>
            <consortium name="The Broad Institute Genome Sequencing Center for Infectious Disease"/>
            <person name="Wu L."/>
            <person name="Ma J."/>
        </authorList>
    </citation>
    <scope>NUCLEOTIDE SEQUENCE [LARGE SCALE GENOMIC DNA]</scope>
    <source>
        <strain evidence="11">JCM 18304</strain>
    </source>
</reference>
<proteinExistence type="inferred from homology"/>
<protein>
    <submittedName>
        <fullName evidence="10">Protein meaA</fullName>
    </submittedName>
</protein>
<dbReference type="InterPro" id="IPR006159">
    <property type="entry name" value="Acid_CoA_mut_C"/>
</dbReference>
<sequence>MSYRLDRRDRPWMMRTYAGHSSAAATNALFRRNLAKGQTGLSVAFDLPTQTGYDPDHELARGEVGRVGVPVAHLGDCRTLFDGIPLEGANTSMTINATAMWLLGLYVSVAQEQGAPPGALAGTVQNDIIKEYLSRGTYIFPPGPSLRLTTDLVAWTVLNVPRWNPVNICSYHLQEAGATPVQEVAFALSTAVALLDAVRVSGQVPPQRFGDVVRRISFFVNAGVRFVEELAKMRAFVTLWDRITLERYEVRDPAARQFRYGVQVNSLGLTEAQPENNVARIVLEMLGVTLCRGARARAVQLPAWNEALGLPRPWDQQWSLRLQQVLAYESDLLEYPDLFAGSRVVEELTQSIVDGASAELGRILDQGGVVRAVETGYLKSALVSSLAERRRRMESGDDVVVGVNRFAETEPSPLTTAGAAPIERIDPGAEDEAVTGIAKWRAARDGAAATRALDRLRADAGSATNLMPATLECARTGVTTGEWAGALREIFGEYRAPTGLSASTGLSAPTGTAAPVDTAASSRPRGPGPDPAPGAGAAGSGGGTAELAEVRARVAATAAELGAGRLRLLVGKPGLDGHSNGAEQIAMCARDAGFEVVYQGIRLTPGQIVAAAVQEDVDVVGLSVLSGAHLEAVPAVLAGLAAAGLPGVPVVVGGVIPAGDASALRAAGVARVFTPKDFGLTGIIDELVTVVREANGLIG</sequence>
<evidence type="ECO:0000313" key="10">
    <source>
        <dbReference type="EMBL" id="GAA5182390.1"/>
    </source>
</evidence>
<gene>
    <name evidence="10" type="ORF">GCM10023322_19280</name>
</gene>
<keyword evidence="5" id="KW-0479">Metal-binding</keyword>
<dbReference type="InterPro" id="IPR006099">
    <property type="entry name" value="MeMalonylCoA_mutase_a/b_cat"/>
</dbReference>
<dbReference type="Gene3D" id="3.20.20.240">
    <property type="entry name" value="Methylmalonyl-CoA mutase"/>
    <property type="match status" value="1"/>
</dbReference>
<dbReference type="SUPFAM" id="SSF52242">
    <property type="entry name" value="Cobalamin (vitamin B12)-binding domain"/>
    <property type="match status" value="1"/>
</dbReference>
<evidence type="ECO:0000313" key="11">
    <source>
        <dbReference type="Proteomes" id="UP001501570"/>
    </source>
</evidence>
<dbReference type="InterPro" id="IPR036724">
    <property type="entry name" value="Cobalamin-bd_sf"/>
</dbReference>
<evidence type="ECO:0000256" key="2">
    <source>
        <dbReference type="ARBA" id="ARBA00008465"/>
    </source>
</evidence>
<dbReference type="Pfam" id="PF01642">
    <property type="entry name" value="MM_CoA_mutase"/>
    <property type="match status" value="1"/>
</dbReference>
<evidence type="ECO:0000256" key="3">
    <source>
        <dbReference type="ARBA" id="ARBA00011870"/>
    </source>
</evidence>
<keyword evidence="11" id="KW-1185">Reference proteome</keyword>
<evidence type="ECO:0000259" key="9">
    <source>
        <dbReference type="PROSITE" id="PS51332"/>
    </source>
</evidence>
<comment type="caution">
    <text evidence="10">The sequence shown here is derived from an EMBL/GenBank/DDBJ whole genome shotgun (WGS) entry which is preliminary data.</text>
</comment>
<evidence type="ECO:0000256" key="4">
    <source>
        <dbReference type="ARBA" id="ARBA00022628"/>
    </source>
</evidence>
<name>A0ABP9RPP8_9ACTN</name>
<dbReference type="EMBL" id="BAABJQ010000004">
    <property type="protein sequence ID" value="GAA5182390.1"/>
    <property type="molecule type" value="Genomic_DNA"/>
</dbReference>
<accession>A0ABP9RPP8</accession>
<dbReference type="NCBIfam" id="TIGR00640">
    <property type="entry name" value="acid_CoA_mut_C"/>
    <property type="match status" value="1"/>
</dbReference>
<dbReference type="Proteomes" id="UP001501570">
    <property type="component" value="Unassembled WGS sequence"/>
</dbReference>
<keyword evidence="6" id="KW-0413">Isomerase</keyword>
<organism evidence="10 11">
    <name type="scientific">Rugosimonospora acidiphila</name>
    <dbReference type="NCBI Taxonomy" id="556531"/>
    <lineage>
        <taxon>Bacteria</taxon>
        <taxon>Bacillati</taxon>
        <taxon>Actinomycetota</taxon>
        <taxon>Actinomycetes</taxon>
        <taxon>Micromonosporales</taxon>
        <taxon>Micromonosporaceae</taxon>
        <taxon>Rugosimonospora</taxon>
    </lineage>
</organism>
<comment type="subunit">
    <text evidence="3">Heterodimer of an alpha and a beta chain.</text>
</comment>
<dbReference type="SUPFAM" id="SSF51703">
    <property type="entry name" value="Cobalamin (vitamin B12)-dependent enzymes"/>
    <property type="match status" value="1"/>
</dbReference>
<feature type="region of interest" description="Disordered" evidence="8">
    <location>
        <begin position="502"/>
        <end position="543"/>
    </location>
</feature>
<dbReference type="PANTHER" id="PTHR48101">
    <property type="entry name" value="METHYLMALONYL-COA MUTASE, MITOCHONDRIAL-RELATED"/>
    <property type="match status" value="1"/>
</dbReference>
<dbReference type="NCBIfam" id="TIGR00641">
    <property type="entry name" value="acid_CoA_mut_N"/>
    <property type="match status" value="1"/>
</dbReference>
<evidence type="ECO:0000256" key="6">
    <source>
        <dbReference type="ARBA" id="ARBA00023235"/>
    </source>
</evidence>
<dbReference type="PROSITE" id="PS51332">
    <property type="entry name" value="B12_BINDING"/>
    <property type="match status" value="1"/>
</dbReference>
<evidence type="ECO:0000256" key="8">
    <source>
        <dbReference type="SAM" id="MobiDB-lite"/>
    </source>
</evidence>
<comment type="similarity">
    <text evidence="2">Belongs to the methylmalonyl-CoA mutase family.</text>
</comment>
<dbReference type="PANTHER" id="PTHR48101:SF3">
    <property type="entry name" value="COENZYME B12-DEPENDENT MUTASE"/>
    <property type="match status" value="1"/>
</dbReference>
<comment type="cofactor">
    <cofactor evidence="1">
        <name>adenosylcob(III)alamin</name>
        <dbReference type="ChEBI" id="CHEBI:18408"/>
    </cofactor>
</comment>
<dbReference type="InterPro" id="IPR006158">
    <property type="entry name" value="Cobalamin-bd"/>
</dbReference>
<dbReference type="Pfam" id="PF02310">
    <property type="entry name" value="B12-binding"/>
    <property type="match status" value="1"/>
</dbReference>
<evidence type="ECO:0000256" key="1">
    <source>
        <dbReference type="ARBA" id="ARBA00001922"/>
    </source>
</evidence>